<accession>A0ABX0XI61</accession>
<dbReference type="EMBL" id="JAATJH010000016">
    <property type="protein sequence ID" value="NJC28513.1"/>
    <property type="molecule type" value="Genomic_DNA"/>
</dbReference>
<dbReference type="Proteomes" id="UP000770785">
    <property type="component" value="Unassembled WGS sequence"/>
</dbReference>
<proteinExistence type="predicted"/>
<keyword evidence="2" id="KW-1185">Reference proteome</keyword>
<evidence type="ECO:0000313" key="2">
    <source>
        <dbReference type="Proteomes" id="UP000770785"/>
    </source>
</evidence>
<dbReference type="Pfam" id="PF11225">
    <property type="entry name" value="DUF3024"/>
    <property type="match status" value="1"/>
</dbReference>
<dbReference type="InterPro" id="IPR021388">
    <property type="entry name" value="DUF3024"/>
</dbReference>
<sequence>MDDIKIYLEKYIASIRPPIEIRSKFDLAYRIDKQSIYIDEIRPRDFESLSDYNAVPNIKMTYVKSRSI</sequence>
<protein>
    <submittedName>
        <fullName evidence="1">Uncharacterized protein</fullName>
    </submittedName>
</protein>
<name>A0ABX0XI61_9BACT</name>
<organism evidence="1 2">
    <name type="scientific">Neolewinella antarctica</name>
    <dbReference type="NCBI Taxonomy" id="442734"/>
    <lineage>
        <taxon>Bacteria</taxon>
        <taxon>Pseudomonadati</taxon>
        <taxon>Bacteroidota</taxon>
        <taxon>Saprospiria</taxon>
        <taxon>Saprospirales</taxon>
        <taxon>Lewinellaceae</taxon>
        <taxon>Neolewinella</taxon>
    </lineage>
</organism>
<evidence type="ECO:0000313" key="1">
    <source>
        <dbReference type="EMBL" id="NJC28513.1"/>
    </source>
</evidence>
<gene>
    <name evidence="1" type="ORF">GGR27_004038</name>
</gene>
<reference evidence="1 2" key="1">
    <citation type="submission" date="2020-03" db="EMBL/GenBank/DDBJ databases">
        <title>Genomic Encyclopedia of Type Strains, Phase IV (KMG-IV): sequencing the most valuable type-strain genomes for metagenomic binning, comparative biology and taxonomic classification.</title>
        <authorList>
            <person name="Goeker M."/>
        </authorList>
    </citation>
    <scope>NUCLEOTIDE SEQUENCE [LARGE SCALE GENOMIC DNA]</scope>
    <source>
        <strain evidence="1 2">DSM 105096</strain>
    </source>
</reference>
<comment type="caution">
    <text evidence="1">The sequence shown here is derived from an EMBL/GenBank/DDBJ whole genome shotgun (WGS) entry which is preliminary data.</text>
</comment>